<keyword evidence="3" id="KW-1185">Reference proteome</keyword>
<sequence length="164" mass="18000">MVWKDIDSNVGKESGIDFGEGTSRGCERPSTESSMGDLLVKMSSIEKILDEVLQYVKQNRMSHSRKKKDVVQELVINKENEDVMIEDAGAKPNLIALGDKSTAVCEILVPAADDDATEVPESIIDVNAVEIPEPASKVKKTTEVLESFVEDKKATTVSKQNVNY</sequence>
<evidence type="ECO:0000256" key="1">
    <source>
        <dbReference type="SAM" id="MobiDB-lite"/>
    </source>
</evidence>
<accession>A0A9Q1M064</accession>
<proteinExistence type="predicted"/>
<feature type="region of interest" description="Disordered" evidence="1">
    <location>
        <begin position="14"/>
        <end position="34"/>
    </location>
</feature>
<dbReference type="AlphaFoldDB" id="A0A9Q1M064"/>
<evidence type="ECO:0000313" key="3">
    <source>
        <dbReference type="Proteomes" id="UP001152561"/>
    </source>
</evidence>
<dbReference type="EMBL" id="JAJAGQ010000011">
    <property type="protein sequence ID" value="KAJ8548979.1"/>
    <property type="molecule type" value="Genomic_DNA"/>
</dbReference>
<dbReference type="Proteomes" id="UP001152561">
    <property type="component" value="Unassembled WGS sequence"/>
</dbReference>
<gene>
    <name evidence="2" type="ORF">K7X08_032342</name>
</gene>
<evidence type="ECO:0000313" key="2">
    <source>
        <dbReference type="EMBL" id="KAJ8548979.1"/>
    </source>
</evidence>
<organism evidence="2 3">
    <name type="scientific">Anisodus acutangulus</name>
    <dbReference type="NCBI Taxonomy" id="402998"/>
    <lineage>
        <taxon>Eukaryota</taxon>
        <taxon>Viridiplantae</taxon>
        <taxon>Streptophyta</taxon>
        <taxon>Embryophyta</taxon>
        <taxon>Tracheophyta</taxon>
        <taxon>Spermatophyta</taxon>
        <taxon>Magnoliopsida</taxon>
        <taxon>eudicotyledons</taxon>
        <taxon>Gunneridae</taxon>
        <taxon>Pentapetalae</taxon>
        <taxon>asterids</taxon>
        <taxon>lamiids</taxon>
        <taxon>Solanales</taxon>
        <taxon>Solanaceae</taxon>
        <taxon>Solanoideae</taxon>
        <taxon>Hyoscyameae</taxon>
        <taxon>Anisodus</taxon>
    </lineage>
</organism>
<name>A0A9Q1M064_9SOLA</name>
<reference evidence="3" key="1">
    <citation type="journal article" date="2023" name="Proc. Natl. Acad. Sci. U.S.A.">
        <title>Genomic and structural basis for evolution of tropane alkaloid biosynthesis.</title>
        <authorList>
            <person name="Wanga Y.-J."/>
            <person name="Taina T."/>
            <person name="Yua J.-Y."/>
            <person name="Lia J."/>
            <person name="Xua B."/>
            <person name="Chenc J."/>
            <person name="D'Auriad J.C."/>
            <person name="Huanga J.-P."/>
            <person name="Huanga S.-X."/>
        </authorList>
    </citation>
    <scope>NUCLEOTIDE SEQUENCE [LARGE SCALE GENOMIC DNA]</scope>
    <source>
        <strain evidence="3">cv. KIB-2019</strain>
    </source>
</reference>
<protein>
    <submittedName>
        <fullName evidence="2">Uncharacterized protein</fullName>
    </submittedName>
</protein>
<comment type="caution">
    <text evidence="2">The sequence shown here is derived from an EMBL/GenBank/DDBJ whole genome shotgun (WGS) entry which is preliminary data.</text>
</comment>